<evidence type="ECO:0000256" key="2">
    <source>
        <dbReference type="ARBA" id="ARBA00022448"/>
    </source>
</evidence>
<evidence type="ECO:0000313" key="10">
    <source>
        <dbReference type="Proteomes" id="UP000186922"/>
    </source>
</evidence>
<accession>A0A1D1W1B1</accession>
<dbReference type="AlphaFoldDB" id="A0A1D1W1B1"/>
<keyword evidence="3 7" id="KW-0812">Transmembrane</keyword>
<comment type="subcellular location">
    <subcellularLocation>
        <location evidence="1">Membrane</location>
        <topology evidence="1">Multi-pass membrane protein</topology>
    </subcellularLocation>
</comment>
<proteinExistence type="predicted"/>
<evidence type="ECO:0000256" key="1">
    <source>
        <dbReference type="ARBA" id="ARBA00004141"/>
    </source>
</evidence>
<dbReference type="EMBL" id="BDGG01000011">
    <property type="protein sequence ID" value="GAV05124.1"/>
    <property type="molecule type" value="Genomic_DNA"/>
</dbReference>
<comment type="caution">
    <text evidence="9">The sequence shown here is derived from an EMBL/GenBank/DDBJ whole genome shotgun (WGS) entry which is preliminary data.</text>
</comment>
<feature type="transmembrane region" description="Helical" evidence="7">
    <location>
        <begin position="46"/>
        <end position="68"/>
    </location>
</feature>
<protein>
    <recommendedName>
        <fullName evidence="8">Cytochrome b/b6 C-terminal region profile domain-containing protein</fullName>
    </recommendedName>
</protein>
<dbReference type="Proteomes" id="UP000186922">
    <property type="component" value="Unassembled WGS sequence"/>
</dbReference>
<gene>
    <name evidence="9" type="primary">RvY_15300-1</name>
    <name evidence="9" type="synonym">RvY_15300.1</name>
    <name evidence="9" type="ORF">RvY_15300</name>
</gene>
<sequence length="85" mass="9800">MFIIINYTFPFSLIDAENFIPANPIVTPVHIRPQYFLFSYAILRAILNKLGGVKALLLSILMLIPLILQPSIKQFNKENQKSMFF</sequence>
<keyword evidence="5 7" id="KW-1133">Transmembrane helix</keyword>
<evidence type="ECO:0000256" key="5">
    <source>
        <dbReference type="ARBA" id="ARBA00022989"/>
    </source>
</evidence>
<evidence type="ECO:0000256" key="6">
    <source>
        <dbReference type="ARBA" id="ARBA00023136"/>
    </source>
</evidence>
<dbReference type="GO" id="GO:0009055">
    <property type="term" value="F:electron transfer activity"/>
    <property type="evidence" value="ECO:0007669"/>
    <property type="project" value="InterPro"/>
</dbReference>
<dbReference type="Pfam" id="PF00032">
    <property type="entry name" value="Cytochrom_B_C"/>
    <property type="match status" value="1"/>
</dbReference>
<evidence type="ECO:0000256" key="3">
    <source>
        <dbReference type="ARBA" id="ARBA00022692"/>
    </source>
</evidence>
<keyword evidence="6 7" id="KW-0472">Membrane</keyword>
<dbReference type="InterPro" id="IPR005798">
    <property type="entry name" value="Cyt_b/b6_C"/>
</dbReference>
<dbReference type="InterPro" id="IPR036150">
    <property type="entry name" value="Cyt_b/b6_C_sf"/>
</dbReference>
<keyword evidence="4" id="KW-0249">Electron transport</keyword>
<evidence type="ECO:0000256" key="4">
    <source>
        <dbReference type="ARBA" id="ARBA00022982"/>
    </source>
</evidence>
<evidence type="ECO:0000259" key="8">
    <source>
        <dbReference type="PROSITE" id="PS51003"/>
    </source>
</evidence>
<organism evidence="9 10">
    <name type="scientific">Ramazzottius varieornatus</name>
    <name type="common">Water bear</name>
    <name type="synonym">Tardigrade</name>
    <dbReference type="NCBI Taxonomy" id="947166"/>
    <lineage>
        <taxon>Eukaryota</taxon>
        <taxon>Metazoa</taxon>
        <taxon>Ecdysozoa</taxon>
        <taxon>Tardigrada</taxon>
        <taxon>Eutardigrada</taxon>
        <taxon>Parachela</taxon>
        <taxon>Hypsibioidea</taxon>
        <taxon>Ramazzottiidae</taxon>
        <taxon>Ramazzottius</taxon>
    </lineage>
</organism>
<keyword evidence="2" id="KW-0813">Transport</keyword>
<dbReference type="GO" id="GO:0016020">
    <property type="term" value="C:membrane"/>
    <property type="evidence" value="ECO:0007669"/>
    <property type="project" value="UniProtKB-SubCell"/>
</dbReference>
<keyword evidence="10" id="KW-1185">Reference proteome</keyword>
<dbReference type="OrthoDB" id="6753971at2759"/>
<dbReference type="GO" id="GO:0022900">
    <property type="term" value="P:electron transport chain"/>
    <property type="evidence" value="ECO:0007669"/>
    <property type="project" value="UniProtKB-UniRule"/>
</dbReference>
<dbReference type="SUPFAM" id="SSF81648">
    <property type="entry name" value="a domain/subunit of cytochrome bc1 complex (Ubiquinol-cytochrome c reductase)"/>
    <property type="match status" value="1"/>
</dbReference>
<evidence type="ECO:0000313" key="9">
    <source>
        <dbReference type="EMBL" id="GAV05124.1"/>
    </source>
</evidence>
<dbReference type="GO" id="GO:0016491">
    <property type="term" value="F:oxidoreductase activity"/>
    <property type="evidence" value="ECO:0007669"/>
    <property type="project" value="UniProtKB-UniRule"/>
</dbReference>
<feature type="domain" description="Cytochrome b/b6 C-terminal region profile" evidence="8">
    <location>
        <begin position="1"/>
        <end position="85"/>
    </location>
</feature>
<name>A0A1D1W1B1_RAMVA</name>
<reference evidence="9 10" key="1">
    <citation type="journal article" date="2016" name="Nat. Commun.">
        <title>Extremotolerant tardigrade genome and improved radiotolerance of human cultured cells by tardigrade-unique protein.</title>
        <authorList>
            <person name="Hashimoto T."/>
            <person name="Horikawa D.D."/>
            <person name="Saito Y."/>
            <person name="Kuwahara H."/>
            <person name="Kozuka-Hata H."/>
            <person name="Shin-I T."/>
            <person name="Minakuchi Y."/>
            <person name="Ohishi K."/>
            <person name="Motoyama A."/>
            <person name="Aizu T."/>
            <person name="Enomoto A."/>
            <person name="Kondo K."/>
            <person name="Tanaka S."/>
            <person name="Hara Y."/>
            <person name="Koshikawa S."/>
            <person name="Sagara H."/>
            <person name="Miura T."/>
            <person name="Yokobori S."/>
            <person name="Miyagawa K."/>
            <person name="Suzuki Y."/>
            <person name="Kubo T."/>
            <person name="Oyama M."/>
            <person name="Kohara Y."/>
            <person name="Fujiyama A."/>
            <person name="Arakawa K."/>
            <person name="Katayama T."/>
            <person name="Toyoda A."/>
            <person name="Kunieda T."/>
        </authorList>
    </citation>
    <scope>NUCLEOTIDE SEQUENCE [LARGE SCALE GENOMIC DNA]</scope>
    <source>
        <strain evidence="9 10">YOKOZUNA-1</strain>
    </source>
</reference>
<dbReference type="STRING" id="947166.A0A1D1W1B1"/>
<dbReference type="Gene3D" id="1.10.287.980">
    <property type="entry name" value="plastocyanin oxidoreductase"/>
    <property type="match status" value="1"/>
</dbReference>
<evidence type="ECO:0000256" key="7">
    <source>
        <dbReference type="SAM" id="Phobius"/>
    </source>
</evidence>
<dbReference type="PROSITE" id="PS51003">
    <property type="entry name" value="CYTB_CTER"/>
    <property type="match status" value="1"/>
</dbReference>